<accession>A0AAN8EBF3</accession>
<reference evidence="1 2" key="1">
    <citation type="journal article" date="2023" name="Mol. Biol. Evol.">
        <title>Genomics of Secondarily Temperate Adaptation in the Only Non-Antarctic Icefish.</title>
        <authorList>
            <person name="Rivera-Colon A.G."/>
            <person name="Rayamajhi N."/>
            <person name="Minhas B.F."/>
            <person name="Madrigal G."/>
            <person name="Bilyk K.T."/>
            <person name="Yoon V."/>
            <person name="Hune M."/>
            <person name="Gregory S."/>
            <person name="Cheng C.H.C."/>
            <person name="Catchen J.M."/>
        </authorList>
    </citation>
    <scope>NUCLEOTIDE SEQUENCE [LARGE SCALE GENOMIC DNA]</scope>
    <source>
        <tissue evidence="1">White muscle</tissue>
    </source>
</reference>
<sequence>MLLLLHTELSATERWLRAVAEDAVRISPPSLPLPPANMNGGPSVWAISPEERLKHDQKFDTLSPSMGFVSGEQARKFLLQSGLPASVWLKYGLWLT</sequence>
<dbReference type="Proteomes" id="UP001331515">
    <property type="component" value="Unassembled WGS sequence"/>
</dbReference>
<comment type="caution">
    <text evidence="1">The sequence shown here is derived from an EMBL/GenBank/DDBJ whole genome shotgun (WGS) entry which is preliminary data.</text>
</comment>
<evidence type="ECO:0000313" key="2">
    <source>
        <dbReference type="Proteomes" id="UP001331515"/>
    </source>
</evidence>
<dbReference type="InterPro" id="IPR011992">
    <property type="entry name" value="EF-hand-dom_pair"/>
</dbReference>
<gene>
    <name evidence="1" type="ORF">CgunFtcFv8_020506</name>
</gene>
<evidence type="ECO:0000313" key="1">
    <source>
        <dbReference type="EMBL" id="KAK5935118.1"/>
    </source>
</evidence>
<protein>
    <submittedName>
        <fullName evidence="1">Uncharacterized protein</fullName>
    </submittedName>
</protein>
<dbReference type="SUPFAM" id="SSF47473">
    <property type="entry name" value="EF-hand"/>
    <property type="match status" value="1"/>
</dbReference>
<dbReference type="AlphaFoldDB" id="A0AAN8EBF3"/>
<name>A0AAN8EBF3_CHAGU</name>
<proteinExistence type="predicted"/>
<keyword evidence="2" id="KW-1185">Reference proteome</keyword>
<organism evidence="1 2">
    <name type="scientific">Champsocephalus gunnari</name>
    <name type="common">Mackerel icefish</name>
    <dbReference type="NCBI Taxonomy" id="52237"/>
    <lineage>
        <taxon>Eukaryota</taxon>
        <taxon>Metazoa</taxon>
        <taxon>Chordata</taxon>
        <taxon>Craniata</taxon>
        <taxon>Vertebrata</taxon>
        <taxon>Euteleostomi</taxon>
        <taxon>Actinopterygii</taxon>
        <taxon>Neopterygii</taxon>
        <taxon>Teleostei</taxon>
        <taxon>Neoteleostei</taxon>
        <taxon>Acanthomorphata</taxon>
        <taxon>Eupercaria</taxon>
        <taxon>Perciformes</taxon>
        <taxon>Notothenioidei</taxon>
        <taxon>Channichthyidae</taxon>
        <taxon>Champsocephalus</taxon>
    </lineage>
</organism>
<dbReference type="Gene3D" id="1.10.238.10">
    <property type="entry name" value="EF-hand"/>
    <property type="match status" value="1"/>
</dbReference>
<dbReference type="EMBL" id="JAURVH010001513">
    <property type="protein sequence ID" value="KAK5935118.1"/>
    <property type="molecule type" value="Genomic_DNA"/>
</dbReference>